<feature type="transmembrane region" description="Helical" evidence="1">
    <location>
        <begin position="73"/>
        <end position="93"/>
    </location>
</feature>
<reference evidence="4 5" key="1">
    <citation type="submission" date="2019-03" db="EMBL/GenBank/DDBJ databases">
        <title>Genomic Encyclopedia of Type Strains, Phase IV (KMG-IV): sequencing the most valuable type-strain genomes for metagenomic binning, comparative biology and taxonomic classification.</title>
        <authorList>
            <person name="Goeker M."/>
        </authorList>
    </citation>
    <scope>NUCLEOTIDE SEQUENCE [LARGE SCALE GENOMIC DNA]</scope>
    <source>
        <strain evidence="4 5">DSM 23344</strain>
    </source>
</reference>
<dbReference type="Pfam" id="PF19040">
    <property type="entry name" value="SGNH"/>
    <property type="match status" value="1"/>
</dbReference>
<dbReference type="GO" id="GO:0009103">
    <property type="term" value="P:lipopolysaccharide biosynthetic process"/>
    <property type="evidence" value="ECO:0007669"/>
    <property type="project" value="TreeGrafter"/>
</dbReference>
<dbReference type="InterPro" id="IPR043968">
    <property type="entry name" value="SGNH"/>
</dbReference>
<sequence>MIAYRPEIDGLRAVAVIPIVLFHAGVEWLSGGYIGVDIFFVISGYLIGSIILGDLEGGRFSFRQFYLRRMRRILPALLFTVTVTLAAGHFLLLPDEWMDLAQSAAAALFFVPNIHYWAASSTYFGLDVATQPLLHTWSLGVEEQFYLLAPALLVFCYRRYREIALPLMLLTLCLLSFWVNLHWMALDSKFAFYMLPARAWELLAGVLLAWCLPRYLPQPRTGAWLSAVGLALCIVPVFLLDEHSPFPDVNALYPTLGSALIIMGTAASPACRVARLLATRPVVAVGRISYSLYLVHWPAVVYLGLLRPDESRPVLVLVISLLLATASYRFVEERYRRPPPAGHATPGRRKRELQGLLAACLVGCVLIVVAEGFPRRVPASAWSVAGSTAAGEDYGHCDVLEDDPYLEAVRCRLGSAEAPVTVALWGDSHANALAPAMDTALRRLGKAGYLYFGSGCRPLLGVARPGRDRCPRFNDAVVDAIGADDDLETVYLAGYWRLPLMGQSYDKGSFLVQDDLSTERSPVENRAVFRRGLARTLAALPGRRVVLVEDIPEVGSQFGKSLGNHFVRERWLGIARQGDYSFTRRDDDAYPQVFESLLRSAFPDLAILPLQDALCAGAQCPLMREGELLYYDGDHLSEKGSLQLSVVFRRDLE</sequence>
<feature type="transmembrane region" description="Helical" evidence="1">
    <location>
        <begin position="251"/>
        <end position="270"/>
    </location>
</feature>
<dbReference type="PANTHER" id="PTHR23028:SF53">
    <property type="entry name" value="ACYL_TRANSF_3 DOMAIN-CONTAINING PROTEIN"/>
    <property type="match status" value="1"/>
</dbReference>
<dbReference type="InterPro" id="IPR002656">
    <property type="entry name" value="Acyl_transf_3_dom"/>
</dbReference>
<dbReference type="Proteomes" id="UP000294980">
    <property type="component" value="Unassembled WGS sequence"/>
</dbReference>
<keyword evidence="1" id="KW-0472">Membrane</keyword>
<name>A0A4R2L425_9GAMM</name>
<feature type="transmembrane region" description="Helical" evidence="1">
    <location>
        <begin position="190"/>
        <end position="210"/>
    </location>
</feature>
<feature type="domain" description="SGNH" evidence="3">
    <location>
        <begin position="400"/>
        <end position="649"/>
    </location>
</feature>
<dbReference type="AlphaFoldDB" id="A0A4R2L425"/>
<keyword evidence="1" id="KW-1133">Transmembrane helix</keyword>
<evidence type="ECO:0000313" key="4">
    <source>
        <dbReference type="EMBL" id="TCO78576.1"/>
    </source>
</evidence>
<keyword evidence="5" id="KW-1185">Reference proteome</keyword>
<feature type="transmembrane region" description="Helical" evidence="1">
    <location>
        <begin position="167"/>
        <end position="184"/>
    </location>
</feature>
<evidence type="ECO:0000259" key="2">
    <source>
        <dbReference type="Pfam" id="PF01757"/>
    </source>
</evidence>
<feature type="transmembrane region" description="Helical" evidence="1">
    <location>
        <begin position="311"/>
        <end position="331"/>
    </location>
</feature>
<feature type="domain" description="Acyltransferase 3" evidence="2">
    <location>
        <begin position="6"/>
        <end position="325"/>
    </location>
</feature>
<dbReference type="EMBL" id="SLWX01000001">
    <property type="protein sequence ID" value="TCO78576.1"/>
    <property type="molecule type" value="Genomic_DNA"/>
</dbReference>
<comment type="caution">
    <text evidence="4">The sequence shown here is derived from an EMBL/GenBank/DDBJ whole genome shotgun (WGS) entry which is preliminary data.</text>
</comment>
<organism evidence="4 5">
    <name type="scientific">Chromatocurvus halotolerans</name>
    <dbReference type="NCBI Taxonomy" id="1132028"/>
    <lineage>
        <taxon>Bacteria</taxon>
        <taxon>Pseudomonadati</taxon>
        <taxon>Pseudomonadota</taxon>
        <taxon>Gammaproteobacteria</taxon>
        <taxon>Cellvibrionales</taxon>
        <taxon>Halieaceae</taxon>
        <taxon>Chromatocurvus</taxon>
    </lineage>
</organism>
<accession>A0A4R2L425</accession>
<feature type="transmembrane region" description="Helical" evidence="1">
    <location>
        <begin position="352"/>
        <end position="370"/>
    </location>
</feature>
<dbReference type="OrthoDB" id="9767863at2"/>
<dbReference type="InterPro" id="IPR050879">
    <property type="entry name" value="Acyltransferase_3"/>
</dbReference>
<keyword evidence="1" id="KW-0812">Transmembrane</keyword>
<evidence type="ECO:0000256" key="1">
    <source>
        <dbReference type="SAM" id="Phobius"/>
    </source>
</evidence>
<dbReference type="RefSeq" id="WP_117316815.1">
    <property type="nucleotide sequence ID" value="NZ_QQSW01000006.1"/>
</dbReference>
<proteinExistence type="predicted"/>
<feature type="transmembrane region" description="Helical" evidence="1">
    <location>
        <begin position="144"/>
        <end position="160"/>
    </location>
</feature>
<feature type="transmembrane region" description="Helical" evidence="1">
    <location>
        <begin position="222"/>
        <end position="239"/>
    </location>
</feature>
<evidence type="ECO:0000313" key="5">
    <source>
        <dbReference type="Proteomes" id="UP000294980"/>
    </source>
</evidence>
<dbReference type="GO" id="GO:0016020">
    <property type="term" value="C:membrane"/>
    <property type="evidence" value="ECO:0007669"/>
    <property type="project" value="TreeGrafter"/>
</dbReference>
<dbReference type="PANTHER" id="PTHR23028">
    <property type="entry name" value="ACETYLTRANSFERASE"/>
    <property type="match status" value="1"/>
</dbReference>
<gene>
    <name evidence="4" type="ORF">EV688_101394</name>
</gene>
<dbReference type="Pfam" id="PF01757">
    <property type="entry name" value="Acyl_transf_3"/>
    <property type="match status" value="1"/>
</dbReference>
<evidence type="ECO:0000259" key="3">
    <source>
        <dbReference type="Pfam" id="PF19040"/>
    </source>
</evidence>
<protein>
    <submittedName>
        <fullName evidence="4">Peptidoglycan/LPS O-acetylase OafA/YrhL</fullName>
    </submittedName>
</protein>
<feature type="transmembrane region" description="Helical" evidence="1">
    <location>
        <begin position="32"/>
        <end position="52"/>
    </location>
</feature>
<feature type="transmembrane region" description="Helical" evidence="1">
    <location>
        <begin position="282"/>
        <end position="305"/>
    </location>
</feature>
<dbReference type="GO" id="GO:0016747">
    <property type="term" value="F:acyltransferase activity, transferring groups other than amino-acyl groups"/>
    <property type="evidence" value="ECO:0007669"/>
    <property type="project" value="InterPro"/>
</dbReference>